<evidence type="ECO:0000256" key="1">
    <source>
        <dbReference type="ARBA" id="ARBA00022603"/>
    </source>
</evidence>
<dbReference type="PANTHER" id="PTHR10509">
    <property type="entry name" value="O-METHYLTRANSFERASE-RELATED"/>
    <property type="match status" value="1"/>
</dbReference>
<keyword evidence="2 4" id="KW-0808">Transferase</keyword>
<dbReference type="STRING" id="463014.BAU07_14420"/>
<dbReference type="EMBL" id="CP016172">
    <property type="protein sequence ID" value="ANN78130.1"/>
    <property type="molecule type" value="Genomic_DNA"/>
</dbReference>
<evidence type="ECO:0000313" key="5">
    <source>
        <dbReference type="Proteomes" id="UP000091926"/>
    </source>
</evidence>
<gene>
    <name evidence="4" type="ORF">BAU07_14420</name>
</gene>
<keyword evidence="1 4" id="KW-0489">Methyltransferase</keyword>
<dbReference type="GO" id="GO:0008171">
    <property type="term" value="F:O-methyltransferase activity"/>
    <property type="evidence" value="ECO:0007669"/>
    <property type="project" value="InterPro"/>
</dbReference>
<protein>
    <submittedName>
        <fullName evidence="4">Methyltransferase</fullName>
    </submittedName>
</protein>
<dbReference type="SUPFAM" id="SSF53335">
    <property type="entry name" value="S-adenosyl-L-methionine-dependent methyltransferases"/>
    <property type="match status" value="1"/>
</dbReference>
<dbReference type="RefSeq" id="WP_066658950.1">
    <property type="nucleotide sequence ID" value="NZ_CBCSCL010000009.1"/>
</dbReference>
<sequence>MNEQRWDDVDAYFERTLGLSDPVLAATLARCREAGLPPHDVAPNQGKLLQLFVRMTGARRILEIGTLGGYSAICMARALPDDGTLVSLEADSHHAEVADANIRHAGLQARVRIVVGDAAATLARLREAGEPAFDLVFIDADKASNAVYLRGALALSRKGTVIIGDNIIRAGRIADAQAQGDADVRGVHDFFELMARTPGLQATALQTVGCKGWDGFSLAVVG</sequence>
<evidence type="ECO:0000256" key="3">
    <source>
        <dbReference type="ARBA" id="ARBA00022691"/>
    </source>
</evidence>
<evidence type="ECO:0000256" key="2">
    <source>
        <dbReference type="ARBA" id="ARBA00022679"/>
    </source>
</evidence>
<proteinExistence type="predicted"/>
<dbReference type="AlphaFoldDB" id="A0A193GE92"/>
<dbReference type="Proteomes" id="UP000091926">
    <property type="component" value="Chromosome"/>
</dbReference>
<dbReference type="Gene3D" id="3.40.50.150">
    <property type="entry name" value="Vaccinia Virus protein VP39"/>
    <property type="match status" value="1"/>
</dbReference>
<keyword evidence="3" id="KW-0949">S-adenosyl-L-methionine</keyword>
<dbReference type="GO" id="GO:0032259">
    <property type="term" value="P:methylation"/>
    <property type="evidence" value="ECO:0007669"/>
    <property type="project" value="UniProtKB-KW"/>
</dbReference>
<accession>A0A193GE92</accession>
<keyword evidence="5" id="KW-1185">Reference proteome</keyword>
<dbReference type="InterPro" id="IPR029063">
    <property type="entry name" value="SAM-dependent_MTases_sf"/>
</dbReference>
<name>A0A193GE92_9BORD</name>
<dbReference type="OrthoDB" id="9799672at2"/>
<dbReference type="PANTHER" id="PTHR10509:SF14">
    <property type="entry name" value="CAFFEOYL-COA O-METHYLTRANSFERASE 3-RELATED"/>
    <property type="match status" value="1"/>
</dbReference>
<dbReference type="InterPro" id="IPR002935">
    <property type="entry name" value="SAM_O-MeTrfase"/>
</dbReference>
<dbReference type="KEGG" id="bfz:BAU07_14420"/>
<organism evidence="4 5">
    <name type="scientific">Bordetella flabilis</name>
    <dbReference type="NCBI Taxonomy" id="463014"/>
    <lineage>
        <taxon>Bacteria</taxon>
        <taxon>Pseudomonadati</taxon>
        <taxon>Pseudomonadota</taxon>
        <taxon>Betaproteobacteria</taxon>
        <taxon>Burkholderiales</taxon>
        <taxon>Alcaligenaceae</taxon>
        <taxon>Bordetella</taxon>
    </lineage>
</organism>
<dbReference type="GO" id="GO:0008757">
    <property type="term" value="F:S-adenosylmethionine-dependent methyltransferase activity"/>
    <property type="evidence" value="ECO:0007669"/>
    <property type="project" value="TreeGrafter"/>
</dbReference>
<dbReference type="InterPro" id="IPR050362">
    <property type="entry name" value="Cation-dep_OMT"/>
</dbReference>
<dbReference type="Pfam" id="PF01596">
    <property type="entry name" value="Methyltransf_3"/>
    <property type="match status" value="1"/>
</dbReference>
<reference evidence="4 5" key="1">
    <citation type="submission" date="2016-06" db="EMBL/GenBank/DDBJ databases">
        <title>Complete genome sequences of Bordetella bronchialis and Bordetella flabilis.</title>
        <authorList>
            <person name="LiPuma J.J."/>
            <person name="Spilker T."/>
        </authorList>
    </citation>
    <scope>NUCLEOTIDE SEQUENCE [LARGE SCALE GENOMIC DNA]</scope>
    <source>
        <strain evidence="4 5">AU10664</strain>
    </source>
</reference>
<evidence type="ECO:0000313" key="4">
    <source>
        <dbReference type="EMBL" id="ANN78130.1"/>
    </source>
</evidence>
<dbReference type="PROSITE" id="PS51682">
    <property type="entry name" value="SAM_OMT_I"/>
    <property type="match status" value="1"/>
</dbReference>